<gene>
    <name evidence="3" type="ORF">C922_01853</name>
</gene>
<reference evidence="3 4" key="1">
    <citation type="submission" date="2013-02" db="EMBL/GenBank/DDBJ databases">
        <title>The Genome Sequence of Plasmodium inui San Antonio 1.</title>
        <authorList>
            <consortium name="The Broad Institute Genome Sequencing Platform"/>
            <consortium name="The Broad Institute Genome Sequencing Center for Infectious Disease"/>
            <person name="Neafsey D."/>
            <person name="Cheeseman I."/>
            <person name="Volkman S."/>
            <person name="Adams J."/>
            <person name="Walker B."/>
            <person name="Young S.K."/>
            <person name="Zeng Q."/>
            <person name="Gargeya S."/>
            <person name="Fitzgerald M."/>
            <person name="Haas B."/>
            <person name="Abouelleil A."/>
            <person name="Alvarado L."/>
            <person name="Arachchi H.M."/>
            <person name="Berlin A.M."/>
            <person name="Chapman S.B."/>
            <person name="Dewar J."/>
            <person name="Goldberg J."/>
            <person name="Griggs A."/>
            <person name="Gujja S."/>
            <person name="Hansen M."/>
            <person name="Howarth C."/>
            <person name="Imamovic A."/>
            <person name="Larimer J."/>
            <person name="McCowan C."/>
            <person name="Murphy C."/>
            <person name="Neiman D."/>
            <person name="Pearson M."/>
            <person name="Priest M."/>
            <person name="Roberts A."/>
            <person name="Saif S."/>
            <person name="Shea T."/>
            <person name="Sisk P."/>
            <person name="Sykes S."/>
            <person name="Wortman J."/>
            <person name="Nusbaum C."/>
            <person name="Birren B."/>
        </authorList>
    </citation>
    <scope>NUCLEOTIDE SEQUENCE [LARGE SCALE GENOMIC DNA]</scope>
    <source>
        <strain evidence="3 4">San Antonio 1</strain>
    </source>
</reference>
<evidence type="ECO:0000313" key="4">
    <source>
        <dbReference type="Proteomes" id="UP000030640"/>
    </source>
</evidence>
<feature type="transmembrane region" description="Helical" evidence="2">
    <location>
        <begin position="254"/>
        <end position="277"/>
    </location>
</feature>
<evidence type="ECO:0000313" key="3">
    <source>
        <dbReference type="EMBL" id="EUD67668.1"/>
    </source>
</evidence>
<feature type="transmembrane region" description="Helical" evidence="2">
    <location>
        <begin position="347"/>
        <end position="374"/>
    </location>
</feature>
<dbReference type="RefSeq" id="XP_008815678.1">
    <property type="nucleotide sequence ID" value="XM_008817456.1"/>
</dbReference>
<dbReference type="AlphaFoldDB" id="W7A8R0"/>
<sequence>MDKLYGNYDKVFEKYKNNNLCKRKNEKEEIDQGSKKEGKEKKGQEKTMSEKRGQEKTVPEKTAPQKKAIKRNNPPCSEAPQGLSAHQENATPGFLPDCAPKGKKNNDRSGNKRGNSVSASQVSNNMNCSINPAINPNRHSVPSNHTSCANHPRDRSVNEYKIRKKVSIEINQKIYSDSEKTHFDDKSFFKNNFGICENNHHNQNVKKKKLKNDDQKAKKMLNKKNKTKLFVNLLFVMYYIFFLFHYIIEIQVNQIYNIVINTFTIIIITVLLSYIHFLRTRNKTLKKIIFYITTYINLLYCLHIYNTFTYWLNIYLNFTMSKRIYLKYKTLFKNVSFVFSYFSFDEVFLFLLIFYGLFFVTTSILTFTLFYYIYNFINYSF</sequence>
<keyword evidence="2" id="KW-0812">Transmembrane</keyword>
<feature type="compositionally biased region" description="Polar residues" evidence="1">
    <location>
        <begin position="112"/>
        <end position="149"/>
    </location>
</feature>
<name>W7A8R0_9APIC</name>
<dbReference type="Proteomes" id="UP000030640">
    <property type="component" value="Unassembled WGS sequence"/>
</dbReference>
<proteinExistence type="predicted"/>
<keyword evidence="4" id="KW-1185">Reference proteome</keyword>
<evidence type="ECO:0000256" key="2">
    <source>
        <dbReference type="SAM" id="Phobius"/>
    </source>
</evidence>
<feature type="region of interest" description="Disordered" evidence="1">
    <location>
        <begin position="16"/>
        <end position="156"/>
    </location>
</feature>
<feature type="transmembrane region" description="Helical" evidence="2">
    <location>
        <begin position="289"/>
        <end position="312"/>
    </location>
</feature>
<feature type="compositionally biased region" description="Basic and acidic residues" evidence="1">
    <location>
        <begin position="23"/>
        <end position="59"/>
    </location>
</feature>
<keyword evidence="2" id="KW-0472">Membrane</keyword>
<keyword evidence="2" id="KW-1133">Transmembrane helix</keyword>
<accession>W7A8R0</accession>
<feature type="transmembrane region" description="Helical" evidence="2">
    <location>
        <begin position="229"/>
        <end position="248"/>
    </location>
</feature>
<organism evidence="3 4">
    <name type="scientific">Plasmodium inui San Antonio 1</name>
    <dbReference type="NCBI Taxonomy" id="1237626"/>
    <lineage>
        <taxon>Eukaryota</taxon>
        <taxon>Sar</taxon>
        <taxon>Alveolata</taxon>
        <taxon>Apicomplexa</taxon>
        <taxon>Aconoidasida</taxon>
        <taxon>Haemosporida</taxon>
        <taxon>Plasmodiidae</taxon>
        <taxon>Plasmodium</taxon>
        <taxon>Plasmodium (Plasmodium)</taxon>
    </lineage>
</organism>
<dbReference type="OrthoDB" id="373036at2759"/>
<protein>
    <submittedName>
        <fullName evidence="3">Uncharacterized protein</fullName>
    </submittedName>
</protein>
<evidence type="ECO:0000256" key="1">
    <source>
        <dbReference type="SAM" id="MobiDB-lite"/>
    </source>
</evidence>
<dbReference type="EMBL" id="KI965465">
    <property type="protein sequence ID" value="EUD67668.1"/>
    <property type="molecule type" value="Genomic_DNA"/>
</dbReference>
<dbReference type="GeneID" id="20037127"/>
<dbReference type="VEuPathDB" id="PlasmoDB:C922_01853"/>